<reference evidence="2 3" key="1">
    <citation type="submission" date="2018-05" db="EMBL/GenBank/DDBJ databases">
        <title>Genetic diversity of glacier-inhabiting Cryobacterium bacteria in China and description of Cryobacterium mengkeensis sp. nov. and Arthrobacter glacialis sp. nov.</title>
        <authorList>
            <person name="Liu Q."/>
            <person name="Xin Y.-H."/>
        </authorList>
    </citation>
    <scope>NUCLEOTIDE SEQUENCE [LARGE SCALE GENOMIC DNA]</scope>
    <source>
        <strain evidence="2 3">SK-1</strain>
    </source>
</reference>
<keyword evidence="1" id="KW-0472">Membrane</keyword>
<feature type="transmembrane region" description="Helical" evidence="1">
    <location>
        <begin position="139"/>
        <end position="157"/>
    </location>
</feature>
<dbReference type="AlphaFoldDB" id="A0A317ZX48"/>
<comment type="caution">
    <text evidence="2">The sequence shown here is derived from an EMBL/GenBank/DDBJ whole genome shotgun (WGS) entry which is preliminary data.</text>
</comment>
<feature type="transmembrane region" description="Helical" evidence="1">
    <location>
        <begin position="113"/>
        <end position="133"/>
    </location>
</feature>
<keyword evidence="1" id="KW-0812">Transmembrane</keyword>
<organism evidence="2 3">
    <name type="scientific">Cryobacterium arcticum</name>
    <dbReference type="NCBI Taxonomy" id="670052"/>
    <lineage>
        <taxon>Bacteria</taxon>
        <taxon>Bacillati</taxon>
        <taxon>Actinomycetota</taxon>
        <taxon>Actinomycetes</taxon>
        <taxon>Micrococcales</taxon>
        <taxon>Microbacteriaceae</taxon>
        <taxon>Cryobacterium</taxon>
    </lineage>
</organism>
<evidence type="ECO:0000313" key="3">
    <source>
        <dbReference type="Proteomes" id="UP000246722"/>
    </source>
</evidence>
<evidence type="ECO:0000256" key="1">
    <source>
        <dbReference type="SAM" id="Phobius"/>
    </source>
</evidence>
<keyword evidence="3" id="KW-1185">Reference proteome</keyword>
<dbReference type="EMBL" id="QHLY01000005">
    <property type="protein sequence ID" value="PXA71864.1"/>
    <property type="molecule type" value="Genomic_DNA"/>
</dbReference>
<keyword evidence="1" id="KW-1133">Transmembrane helix</keyword>
<name>A0A317ZX48_9MICO</name>
<gene>
    <name evidence="2" type="ORF">CTB96_02780</name>
</gene>
<sequence length="247" mass="26582">MLKLEEQANALAEASAARALEAEASLTEIQALDQLQADNATKYLKEVLGDVRSEADQQRSTLKDEAAVFLASLKENHESGNDLIKKIADRAVGGNYLDFAEHEKKAYGNWNKIAIGSALLAFIYLAAEFAFGNHDVEGAALRVGVSLTLVALSAYAFREAGKRQRQSVEARYRALDVIAMPSFSKGMSVEQSERLRYLMGERLFGSHVDGEGISSNKGEAVNISLDPATVKAVADAYKAAKAAGLIA</sequence>
<proteinExistence type="predicted"/>
<protein>
    <submittedName>
        <fullName evidence="2">Uncharacterized protein</fullName>
    </submittedName>
</protein>
<evidence type="ECO:0000313" key="2">
    <source>
        <dbReference type="EMBL" id="PXA71864.1"/>
    </source>
</evidence>
<dbReference type="Proteomes" id="UP000246722">
    <property type="component" value="Unassembled WGS sequence"/>
</dbReference>
<accession>A0A317ZX48</accession>